<dbReference type="Proteomes" id="UP000273044">
    <property type="component" value="Chromosome"/>
</dbReference>
<dbReference type="InterPro" id="IPR027417">
    <property type="entry name" value="P-loop_NTPase"/>
</dbReference>
<feature type="domain" description="G" evidence="2">
    <location>
        <begin position="46"/>
        <end position="122"/>
    </location>
</feature>
<dbReference type="SUPFAM" id="SSF52540">
    <property type="entry name" value="P-loop containing nucleoside triphosphate hydrolases"/>
    <property type="match status" value="1"/>
</dbReference>
<dbReference type="AlphaFoldDB" id="A0A3N4CVX1"/>
<evidence type="ECO:0000256" key="1">
    <source>
        <dbReference type="SAM" id="Phobius"/>
    </source>
</evidence>
<reference evidence="4 5" key="1">
    <citation type="submission" date="2018-12" db="EMBL/GenBank/DDBJ databases">
        <authorList>
            <consortium name="Pathogen Informatics"/>
        </authorList>
    </citation>
    <scope>NUCLEOTIDE SEQUENCE [LARGE SCALE GENOMIC DNA]</scope>
    <source>
        <strain evidence="4 5">NCTC12967</strain>
    </source>
</reference>
<dbReference type="PANTHER" id="PTHR42698:SF1">
    <property type="entry name" value="GTPASE ERA, MITOCHONDRIAL"/>
    <property type="match status" value="1"/>
</dbReference>
<dbReference type="GO" id="GO:0000028">
    <property type="term" value="P:ribosomal small subunit assembly"/>
    <property type="evidence" value="ECO:0007669"/>
    <property type="project" value="TreeGrafter"/>
</dbReference>
<sequence length="520" mass="55713">MRFRLNCLTELIDVTRGRVPDELTGRAGKTLERAGQRLRWGEQTVVALAGSTGSGKSSLTNALVGSDVAEAGVLRPTTAETLAVSFGNTNAELLDWLRVGHRQEVPAGQDGFGGLVLLDLPDHDSMVSSHRAEVDRIVPVVDQFIWVLDPQKYADAAVHHGYLRPLSRHGEVMAVVLNQVDRIRAADLDDCLAHLGQLLDSDGLAGVPLFATSIATGVGIDALREHLADVVAGKRAARTRLSVDLDQLAGQFEVVCRAGPEKPGEEDIEVLEAGLAEVAGVPRMIEVAAETIRYRGVLATGWPMTRWVHRLRPDPLKRLRTGLPGPGTVGDGFVPDCGPVAMAQLRIALRQFSDAVGNGLGEDWQRALGAACQRDRDLLPDLLTDAVMTTDLGLSRTPGWWRAVRVIQWFLLAAVMLGLGWLLVNLLFIWVGLPAPAVPGDGGGMNIPALLIIGGAGGGLSFSFLSRGLVAAGERSGIRRVTRRLRGAVGEVTRGHVVAPLTAELERLAEARRLIRGLRA</sequence>
<keyword evidence="1" id="KW-0472">Membrane</keyword>
<keyword evidence="1" id="KW-0812">Transmembrane</keyword>
<dbReference type="EMBL" id="CP072385">
    <property type="protein sequence ID" value="QUC10232.1"/>
    <property type="molecule type" value="Genomic_DNA"/>
</dbReference>
<proteinExistence type="predicted"/>
<accession>A0A3N4CVX1</accession>
<dbReference type="InterPro" id="IPR005662">
    <property type="entry name" value="GTPase_Era-like"/>
</dbReference>
<feature type="transmembrane region" description="Helical" evidence="1">
    <location>
        <begin position="409"/>
        <end position="433"/>
    </location>
</feature>
<evidence type="ECO:0000313" key="4">
    <source>
        <dbReference type="EMBL" id="VEH69726.1"/>
    </source>
</evidence>
<dbReference type="InterPro" id="IPR006073">
    <property type="entry name" value="GTP-bd"/>
</dbReference>
<dbReference type="RefSeq" id="WP_014846119.1">
    <property type="nucleotide sequence ID" value="NZ_CAJZDL010000066.1"/>
</dbReference>
<keyword evidence="5" id="KW-1185">Reference proteome</keyword>
<name>A0A3N4CVX1_9ACTN</name>
<protein>
    <submittedName>
        <fullName evidence="3">50S ribosome-binding GTPase</fullName>
    </submittedName>
    <submittedName>
        <fullName evidence="4">Selenocysteinyl-tRNA-specific translation factor</fullName>
    </submittedName>
</protein>
<dbReference type="GO" id="GO:0019843">
    <property type="term" value="F:rRNA binding"/>
    <property type="evidence" value="ECO:0007669"/>
    <property type="project" value="TreeGrafter"/>
</dbReference>
<evidence type="ECO:0000313" key="5">
    <source>
        <dbReference type="Proteomes" id="UP000273044"/>
    </source>
</evidence>
<feature type="transmembrane region" description="Helical" evidence="1">
    <location>
        <begin position="445"/>
        <end position="470"/>
    </location>
</feature>
<dbReference type="GO" id="GO:0005829">
    <property type="term" value="C:cytosol"/>
    <property type="evidence" value="ECO:0007669"/>
    <property type="project" value="TreeGrafter"/>
</dbReference>
<dbReference type="PANTHER" id="PTHR42698">
    <property type="entry name" value="GTPASE ERA"/>
    <property type="match status" value="1"/>
</dbReference>
<dbReference type="Pfam" id="PF01926">
    <property type="entry name" value="MMR_HSR1"/>
    <property type="match status" value="1"/>
</dbReference>
<dbReference type="Proteomes" id="UP000677180">
    <property type="component" value="Chromosome"/>
</dbReference>
<dbReference type="Gene3D" id="3.40.50.300">
    <property type="entry name" value="P-loop containing nucleotide triphosphate hydrolases"/>
    <property type="match status" value="1"/>
</dbReference>
<dbReference type="EMBL" id="LR134406">
    <property type="protein sequence ID" value="VEH69726.1"/>
    <property type="molecule type" value="Genomic_DNA"/>
</dbReference>
<dbReference type="OrthoDB" id="974105at2"/>
<evidence type="ECO:0000259" key="2">
    <source>
        <dbReference type="Pfam" id="PF01926"/>
    </source>
</evidence>
<dbReference type="GO" id="GO:0005525">
    <property type="term" value="F:GTP binding"/>
    <property type="evidence" value="ECO:0007669"/>
    <property type="project" value="InterPro"/>
</dbReference>
<dbReference type="GO" id="GO:0043024">
    <property type="term" value="F:ribosomal small subunit binding"/>
    <property type="evidence" value="ECO:0007669"/>
    <property type="project" value="TreeGrafter"/>
</dbReference>
<dbReference type="OMA" id="TPWLRLW"/>
<evidence type="ECO:0000313" key="3">
    <source>
        <dbReference type="EMBL" id="QUC10232.1"/>
    </source>
</evidence>
<reference evidence="3" key="2">
    <citation type="submission" date="2021-03" db="EMBL/GenBank/DDBJ databases">
        <title>Human Oral Microbial Genomes.</title>
        <authorList>
            <person name="Johnston C.D."/>
            <person name="Chen T."/>
            <person name="Dewhirst F.E."/>
        </authorList>
    </citation>
    <scope>NUCLEOTIDE SEQUENCE</scope>
    <source>
        <strain evidence="3">F0714</strain>
    </source>
</reference>
<organism evidence="4 5">
    <name type="scientific">Arachnia propionica</name>
    <dbReference type="NCBI Taxonomy" id="1750"/>
    <lineage>
        <taxon>Bacteria</taxon>
        <taxon>Bacillati</taxon>
        <taxon>Actinomycetota</taxon>
        <taxon>Actinomycetes</taxon>
        <taxon>Propionibacteriales</taxon>
        <taxon>Propionibacteriaceae</taxon>
        <taxon>Arachnia</taxon>
    </lineage>
</organism>
<gene>
    <name evidence="3" type="ORF">J5A53_10530</name>
    <name evidence="4" type="ORF">NCTC12967_01004</name>
</gene>
<dbReference type="GeneID" id="64406484"/>
<keyword evidence="1" id="KW-1133">Transmembrane helix</keyword>